<accession>A0A1Y2HMF0</accession>
<keyword evidence="1 3" id="KW-0853">WD repeat</keyword>
<dbReference type="AlphaFoldDB" id="A0A1Y2HMF0"/>
<feature type="domain" description="Histone-binding protein RBBP4-like N-terminal" evidence="5">
    <location>
        <begin position="113"/>
        <end position="179"/>
    </location>
</feature>
<dbReference type="SMART" id="SM00320">
    <property type="entry name" value="WD40"/>
    <property type="match status" value="5"/>
</dbReference>
<feature type="region of interest" description="Disordered" evidence="4">
    <location>
        <begin position="1"/>
        <end position="71"/>
    </location>
</feature>
<dbReference type="EMBL" id="MCFL01000030">
    <property type="protein sequence ID" value="ORZ34272.1"/>
    <property type="molecule type" value="Genomic_DNA"/>
</dbReference>
<sequence length="514" mass="55880">MTSSTSNNPKKRSQSGSSAPESSKARAVVDATTGAPVPRPSATAADTDAMDVDHDMGEFEDPFEDEFESDEDVVVHDDDGDAEMEDVDEDDAEEGQIDSVQVYLPGQPLAEGEELQVDNSAYEMLHALNVQWPCLSFNILRDQLGVDRTKFPHTAYVVAGSQADVSFKNELYVLKMSQLAKTKYDDMESGGESDDDDDVDADPILEHRTIKHPGGVNRIRAMPTTSSTSSHIVAVWSDMRAVNIYDISTHVASLDTPGLVAPTKLDPLYKIAHKAEGFAMDWSTKAEGHLVTGDCDRAIKLTSATPTGFKTTATLEKAHDASVEDLQWSPSEATVFASCSADGTMKIFDTRMAGNKPGISAKLANCDVNVISWNKLTPFLMASGHDDGSFAVWDLRELARANQPGKTIDKVVPAAQFAWHKAPITSIEWHAHEESMLAVSGDDNQVTLWDLSTERDDAPGAQAMEVGGVVVPPQLLFIHQGQEYVKEVHWHRQIPGCLVTTAASGFNIFKTINS</sequence>
<dbReference type="PANTHER" id="PTHR45903:SF1">
    <property type="entry name" value="GLUTAMATE-RICH WD REPEAT-CONTAINING PROTEIN 1"/>
    <property type="match status" value="1"/>
</dbReference>
<feature type="compositionally biased region" description="Polar residues" evidence="4">
    <location>
        <begin position="1"/>
        <end position="21"/>
    </location>
</feature>
<dbReference type="SUPFAM" id="SSF50978">
    <property type="entry name" value="WD40 repeat-like"/>
    <property type="match status" value="1"/>
</dbReference>
<keyword evidence="7" id="KW-1185">Reference proteome</keyword>
<keyword evidence="2" id="KW-0677">Repeat</keyword>
<feature type="compositionally biased region" description="Acidic residues" evidence="4">
    <location>
        <begin position="58"/>
        <end position="71"/>
    </location>
</feature>
<evidence type="ECO:0000256" key="4">
    <source>
        <dbReference type="SAM" id="MobiDB-lite"/>
    </source>
</evidence>
<evidence type="ECO:0000256" key="1">
    <source>
        <dbReference type="ARBA" id="ARBA00022574"/>
    </source>
</evidence>
<reference evidence="6 7" key="1">
    <citation type="submission" date="2016-07" db="EMBL/GenBank/DDBJ databases">
        <title>Pervasive Adenine N6-methylation of Active Genes in Fungi.</title>
        <authorList>
            <consortium name="DOE Joint Genome Institute"/>
            <person name="Mondo S.J."/>
            <person name="Dannebaum R.O."/>
            <person name="Kuo R.C."/>
            <person name="Labutti K."/>
            <person name="Haridas S."/>
            <person name="Kuo A."/>
            <person name="Salamov A."/>
            <person name="Ahrendt S.R."/>
            <person name="Lipzen A."/>
            <person name="Sullivan W."/>
            <person name="Andreopoulos W.B."/>
            <person name="Clum A."/>
            <person name="Lindquist E."/>
            <person name="Daum C."/>
            <person name="Ramamoorthy G.K."/>
            <person name="Gryganskyi A."/>
            <person name="Culley D."/>
            <person name="Magnuson J.K."/>
            <person name="James T.Y."/>
            <person name="O'Malley M.A."/>
            <person name="Stajich J.E."/>
            <person name="Spatafora J.W."/>
            <person name="Visel A."/>
            <person name="Grigoriev I.V."/>
        </authorList>
    </citation>
    <scope>NUCLEOTIDE SEQUENCE [LARGE SCALE GENOMIC DNA]</scope>
    <source>
        <strain evidence="6 7">PL171</strain>
    </source>
</reference>
<dbReference type="InterPro" id="IPR015943">
    <property type="entry name" value="WD40/YVTN_repeat-like_dom_sf"/>
</dbReference>
<evidence type="ECO:0000256" key="3">
    <source>
        <dbReference type="PROSITE-ProRule" id="PRU00221"/>
    </source>
</evidence>
<dbReference type="PANTHER" id="PTHR45903">
    <property type="entry name" value="GLUTAMATE-RICH WD REPEAT-CONTAINING PROTEIN 1"/>
    <property type="match status" value="1"/>
</dbReference>
<dbReference type="STRING" id="765915.A0A1Y2HMF0"/>
<evidence type="ECO:0000259" key="5">
    <source>
        <dbReference type="Pfam" id="PF12265"/>
    </source>
</evidence>
<dbReference type="OrthoDB" id="2161379at2759"/>
<dbReference type="Pfam" id="PF12265">
    <property type="entry name" value="CAF1C_H4-bd"/>
    <property type="match status" value="1"/>
</dbReference>
<dbReference type="Gene3D" id="2.130.10.10">
    <property type="entry name" value="YVTN repeat-like/Quinoprotein amine dehydrogenase"/>
    <property type="match status" value="1"/>
</dbReference>
<dbReference type="InterPro" id="IPR051972">
    <property type="entry name" value="Glutamate-rich_WD_repeat"/>
</dbReference>
<dbReference type="GO" id="GO:0042254">
    <property type="term" value="P:ribosome biogenesis"/>
    <property type="evidence" value="ECO:0007669"/>
    <property type="project" value="TreeGrafter"/>
</dbReference>
<name>A0A1Y2HMF0_9FUNG</name>
<gene>
    <name evidence="6" type="ORF">BCR44DRAFT_1436909</name>
</gene>
<dbReference type="Proteomes" id="UP000193411">
    <property type="component" value="Unassembled WGS sequence"/>
</dbReference>
<dbReference type="InterPro" id="IPR022052">
    <property type="entry name" value="Histone-bd_RBBP4-like_N"/>
</dbReference>
<feature type="repeat" description="WD" evidence="3">
    <location>
        <begin position="316"/>
        <end position="351"/>
    </location>
</feature>
<dbReference type="PROSITE" id="PS50294">
    <property type="entry name" value="WD_REPEATS_REGION"/>
    <property type="match status" value="1"/>
</dbReference>
<dbReference type="GO" id="GO:0005730">
    <property type="term" value="C:nucleolus"/>
    <property type="evidence" value="ECO:0007669"/>
    <property type="project" value="TreeGrafter"/>
</dbReference>
<feature type="repeat" description="WD" evidence="3">
    <location>
        <begin position="417"/>
        <end position="459"/>
    </location>
</feature>
<proteinExistence type="predicted"/>
<feature type="non-terminal residue" evidence="6">
    <location>
        <position position="1"/>
    </location>
</feature>
<evidence type="ECO:0000313" key="6">
    <source>
        <dbReference type="EMBL" id="ORZ34272.1"/>
    </source>
</evidence>
<organism evidence="6 7">
    <name type="scientific">Catenaria anguillulae PL171</name>
    <dbReference type="NCBI Taxonomy" id="765915"/>
    <lineage>
        <taxon>Eukaryota</taxon>
        <taxon>Fungi</taxon>
        <taxon>Fungi incertae sedis</taxon>
        <taxon>Blastocladiomycota</taxon>
        <taxon>Blastocladiomycetes</taxon>
        <taxon>Blastocladiales</taxon>
        <taxon>Catenariaceae</taxon>
        <taxon>Catenaria</taxon>
    </lineage>
</organism>
<protein>
    <submittedName>
        <fullName evidence="6">WD40-repeat-containing domain protein</fullName>
    </submittedName>
</protein>
<dbReference type="InterPro" id="IPR001680">
    <property type="entry name" value="WD40_rpt"/>
</dbReference>
<dbReference type="InterPro" id="IPR036322">
    <property type="entry name" value="WD40_repeat_dom_sf"/>
</dbReference>
<evidence type="ECO:0000256" key="2">
    <source>
        <dbReference type="ARBA" id="ARBA00022737"/>
    </source>
</evidence>
<dbReference type="Pfam" id="PF00400">
    <property type="entry name" value="WD40"/>
    <property type="match status" value="2"/>
</dbReference>
<evidence type="ECO:0000313" key="7">
    <source>
        <dbReference type="Proteomes" id="UP000193411"/>
    </source>
</evidence>
<dbReference type="PROSITE" id="PS50082">
    <property type="entry name" value="WD_REPEATS_2"/>
    <property type="match status" value="2"/>
</dbReference>
<comment type="caution">
    <text evidence="6">The sequence shown here is derived from an EMBL/GenBank/DDBJ whole genome shotgun (WGS) entry which is preliminary data.</text>
</comment>